<dbReference type="HOGENOM" id="CLU_1317671_0_0_1"/>
<dbReference type="GeneID" id="5034933"/>
<reference evidence="1 2" key="1">
    <citation type="journal article" date="2006" name="Nature">
        <title>Global trends of whole-genome duplications revealed by the ciliate Paramecium tetraurelia.</title>
        <authorList>
            <consortium name="Genoscope"/>
            <person name="Aury J.-M."/>
            <person name="Jaillon O."/>
            <person name="Duret L."/>
            <person name="Noel B."/>
            <person name="Jubin C."/>
            <person name="Porcel B.M."/>
            <person name="Segurens B."/>
            <person name="Daubin V."/>
            <person name="Anthouard V."/>
            <person name="Aiach N."/>
            <person name="Arnaiz O."/>
            <person name="Billaut A."/>
            <person name="Beisson J."/>
            <person name="Blanc I."/>
            <person name="Bouhouche K."/>
            <person name="Camara F."/>
            <person name="Duharcourt S."/>
            <person name="Guigo R."/>
            <person name="Gogendeau D."/>
            <person name="Katinka M."/>
            <person name="Keller A.-M."/>
            <person name="Kissmehl R."/>
            <person name="Klotz C."/>
            <person name="Koll F."/>
            <person name="Le Moue A."/>
            <person name="Lepere C."/>
            <person name="Malinsky S."/>
            <person name="Nowacki M."/>
            <person name="Nowak J.K."/>
            <person name="Plattner H."/>
            <person name="Poulain J."/>
            <person name="Ruiz F."/>
            <person name="Serrano V."/>
            <person name="Zagulski M."/>
            <person name="Dessen P."/>
            <person name="Betermier M."/>
            <person name="Weissenbach J."/>
            <person name="Scarpelli C."/>
            <person name="Schachter V."/>
            <person name="Sperling L."/>
            <person name="Meyer E."/>
            <person name="Cohen J."/>
            <person name="Wincker P."/>
        </authorList>
    </citation>
    <scope>NUCLEOTIDE SEQUENCE [LARGE SCALE GENOMIC DNA]</scope>
    <source>
        <strain evidence="1 2">Stock d4-2</strain>
    </source>
</reference>
<dbReference type="AlphaFoldDB" id="A0DFD4"/>
<dbReference type="OrthoDB" id="431720at2759"/>
<evidence type="ECO:0000313" key="1">
    <source>
        <dbReference type="EMBL" id="CAK81751.1"/>
    </source>
</evidence>
<evidence type="ECO:0000313" key="2">
    <source>
        <dbReference type="Proteomes" id="UP000000600"/>
    </source>
</evidence>
<sequence>MLLEQVLISQGQLFDWQNLMNRLNLISLKYPEKLGTLILQDEKEPTSSFLFQLTLLLMWQQSQFIPFVRRSKYQLCIISFNEGILNYDSIKCIMVCDSTCTWNICNKTIKGLFILLFYIFQLLLQVKNKWACMRNDDSWVNKILGFDNLFDSALTQFITATTEAWLPIFVDKWSFIGTNCALINNSIRWWAICFQMFFYVNVCSTFLYA</sequence>
<organism evidence="1 2">
    <name type="scientific">Paramecium tetraurelia</name>
    <dbReference type="NCBI Taxonomy" id="5888"/>
    <lineage>
        <taxon>Eukaryota</taxon>
        <taxon>Sar</taxon>
        <taxon>Alveolata</taxon>
        <taxon>Ciliophora</taxon>
        <taxon>Intramacronucleata</taxon>
        <taxon>Oligohymenophorea</taxon>
        <taxon>Peniculida</taxon>
        <taxon>Parameciidae</taxon>
        <taxon>Paramecium</taxon>
    </lineage>
</organism>
<accession>A0DFD4</accession>
<dbReference type="Proteomes" id="UP000000600">
    <property type="component" value="Unassembled WGS sequence"/>
</dbReference>
<protein>
    <submittedName>
        <fullName evidence="1">Uncharacterized protein</fullName>
    </submittedName>
</protein>
<dbReference type="InParanoid" id="A0DFD4"/>
<keyword evidence="2" id="KW-1185">Reference proteome</keyword>
<dbReference type="KEGG" id="ptm:GSPATT00016564001"/>
<dbReference type="EMBL" id="CT868418">
    <property type="protein sequence ID" value="CAK81751.1"/>
    <property type="molecule type" value="Genomic_DNA"/>
</dbReference>
<name>A0DFD4_PARTE</name>
<dbReference type="RefSeq" id="XP_001449148.1">
    <property type="nucleotide sequence ID" value="XM_001449111.1"/>
</dbReference>
<proteinExistence type="predicted"/>
<gene>
    <name evidence="1" type="ORF">GSPATT00016564001</name>
</gene>